<keyword evidence="10" id="KW-0411">Iron-sulfur</keyword>
<evidence type="ECO:0000256" key="9">
    <source>
        <dbReference type="ARBA" id="ARBA00023004"/>
    </source>
</evidence>
<proteinExistence type="predicted"/>
<comment type="cofactor">
    <cofactor evidence="1">
        <name>[4Fe-4S] cluster</name>
        <dbReference type="ChEBI" id="CHEBI:49883"/>
    </cofactor>
</comment>
<feature type="coiled-coil region" evidence="13">
    <location>
        <begin position="133"/>
        <end position="192"/>
    </location>
</feature>
<evidence type="ECO:0000256" key="6">
    <source>
        <dbReference type="ARBA" id="ARBA00022679"/>
    </source>
</evidence>
<accession>X0RYV5</accession>
<evidence type="ECO:0000259" key="15">
    <source>
        <dbReference type="PROSITE" id="PS50113"/>
    </source>
</evidence>
<dbReference type="GO" id="GO:0046983">
    <property type="term" value="F:protein dimerization activity"/>
    <property type="evidence" value="ECO:0007669"/>
    <property type="project" value="InterPro"/>
</dbReference>
<dbReference type="InterPro" id="IPR035965">
    <property type="entry name" value="PAS-like_dom_sf"/>
</dbReference>
<dbReference type="InterPro" id="IPR004358">
    <property type="entry name" value="Sig_transdc_His_kin-like_C"/>
</dbReference>
<evidence type="ECO:0000256" key="4">
    <source>
        <dbReference type="ARBA" id="ARBA00022485"/>
    </source>
</evidence>
<keyword evidence="5" id="KW-0963">Cytoplasm</keyword>
<evidence type="ECO:0000256" key="5">
    <source>
        <dbReference type="ARBA" id="ARBA00022490"/>
    </source>
</evidence>
<dbReference type="SUPFAM" id="SSF55785">
    <property type="entry name" value="PYP-like sensor domain (PAS domain)"/>
    <property type="match status" value="1"/>
</dbReference>
<gene>
    <name evidence="16" type="ORF">S01H1_10063</name>
</gene>
<evidence type="ECO:0000256" key="1">
    <source>
        <dbReference type="ARBA" id="ARBA00001966"/>
    </source>
</evidence>
<dbReference type="InterPro" id="IPR000700">
    <property type="entry name" value="PAS-assoc_C"/>
</dbReference>
<evidence type="ECO:0000256" key="10">
    <source>
        <dbReference type="ARBA" id="ARBA00023014"/>
    </source>
</evidence>
<dbReference type="PANTHER" id="PTHR24421:SF58">
    <property type="entry name" value="SIGNAL TRANSDUCTION HISTIDINE-PROTEIN KINASE_PHOSPHATASE UHPB"/>
    <property type="match status" value="1"/>
</dbReference>
<keyword evidence="4" id="KW-0004">4Fe-4S</keyword>
<dbReference type="GO" id="GO:0005737">
    <property type="term" value="C:cytoplasm"/>
    <property type="evidence" value="ECO:0007669"/>
    <property type="project" value="UniProtKB-SubCell"/>
</dbReference>
<dbReference type="InterPro" id="IPR011712">
    <property type="entry name" value="Sig_transdc_His_kin_sub3_dim/P"/>
</dbReference>
<evidence type="ECO:0000256" key="11">
    <source>
        <dbReference type="ARBA" id="ARBA00024827"/>
    </source>
</evidence>
<evidence type="ECO:0000256" key="13">
    <source>
        <dbReference type="SAM" id="Coils"/>
    </source>
</evidence>
<dbReference type="SMART" id="SM00387">
    <property type="entry name" value="HATPase_c"/>
    <property type="match status" value="1"/>
</dbReference>
<feature type="domain" description="Histidine kinase" evidence="14">
    <location>
        <begin position="203"/>
        <end position="401"/>
    </location>
</feature>
<keyword evidence="9" id="KW-0408">Iron</keyword>
<evidence type="ECO:0000313" key="16">
    <source>
        <dbReference type="EMBL" id="GAF68942.1"/>
    </source>
</evidence>
<name>X0RYV5_9ZZZZ</name>
<dbReference type="Gene3D" id="3.30.565.10">
    <property type="entry name" value="Histidine kinase-like ATPase, C-terminal domain"/>
    <property type="match status" value="1"/>
</dbReference>
<evidence type="ECO:0000256" key="7">
    <source>
        <dbReference type="ARBA" id="ARBA00022723"/>
    </source>
</evidence>
<evidence type="ECO:0000256" key="8">
    <source>
        <dbReference type="ARBA" id="ARBA00022777"/>
    </source>
</evidence>
<dbReference type="InterPro" id="IPR005467">
    <property type="entry name" value="His_kinase_dom"/>
</dbReference>
<dbReference type="PROSITE" id="PS50109">
    <property type="entry name" value="HIS_KIN"/>
    <property type="match status" value="1"/>
</dbReference>
<dbReference type="Gene3D" id="1.20.5.1930">
    <property type="match status" value="1"/>
</dbReference>
<sequence length="411" mass="47225">DITKRKHTEEELLFKTTLLEAQSETSIDGILVVDGKGKSLLFNKRFGQMWNIPQHILNTRDDEKMLQCALSQLKDPDKFLERVKYLYAHKDEKSRDEILFKDGKVFDRYSSPLRDSTGKHYGRIWYFRDITQRKHTEQELEKARDELEIRVRERTTELENAVKKLRSEVSERKKAEEKLLTYQKQLRSSASELSLAEERLRRKIATDVHDHISQNLAISKLKIESLAQSTTLPELARELEEIRDLIAQVVESTRSLTFELSPPVLYELGFEAAVEWLVRQTRKQYGLSAEFEDDGRTKPLDGNVRILLFQAVRELLVNVVKHAKASSVKVSTQRVGDQIRVSVEDDGVGFDVAQVHSQDHTTGGFGLFNIRERLDHIGGHLDIASRAGKGTRITLVAPITHEKEKSKGKQK</sequence>
<protein>
    <recommendedName>
        <fullName evidence="3">Oxygen sensor histidine kinase NreB</fullName>
    </recommendedName>
    <alternativeName>
        <fullName evidence="12">Nitrogen regulation protein B</fullName>
    </alternativeName>
</protein>
<comment type="function">
    <text evidence="11">Member of the two-component regulatory system NreB/NreC involved in the control of dissimilatory nitrate/nitrite reduction in response to oxygen. NreB functions as a direct oxygen sensor histidine kinase which is autophosphorylated, in the absence of oxygen, probably at the conserved histidine residue, and transfers its phosphate group probably to a conserved aspartate residue of NreC. NreB/NreC activates the expression of the nitrate (narGHJI) and nitrite (nir) reductase operons, as well as the putative nitrate transporter gene narT.</text>
</comment>
<dbReference type="GO" id="GO:0051539">
    <property type="term" value="F:4 iron, 4 sulfur cluster binding"/>
    <property type="evidence" value="ECO:0007669"/>
    <property type="project" value="UniProtKB-KW"/>
</dbReference>
<reference evidence="16" key="1">
    <citation type="journal article" date="2014" name="Front. Microbiol.">
        <title>High frequency of phylogenetically diverse reductive dehalogenase-homologous genes in deep subseafloor sedimentary metagenomes.</title>
        <authorList>
            <person name="Kawai M."/>
            <person name="Futagami T."/>
            <person name="Toyoda A."/>
            <person name="Takaki Y."/>
            <person name="Nishi S."/>
            <person name="Hori S."/>
            <person name="Arai W."/>
            <person name="Tsubouchi T."/>
            <person name="Morono Y."/>
            <person name="Uchiyama I."/>
            <person name="Ito T."/>
            <person name="Fujiyama A."/>
            <person name="Inagaki F."/>
            <person name="Takami H."/>
        </authorList>
    </citation>
    <scope>NUCLEOTIDE SEQUENCE</scope>
    <source>
        <strain evidence="16">Expedition CK06-06</strain>
    </source>
</reference>
<dbReference type="PRINTS" id="PR00344">
    <property type="entry name" value="BCTRLSENSOR"/>
</dbReference>
<feature type="non-terminal residue" evidence="16">
    <location>
        <position position="1"/>
    </location>
</feature>
<dbReference type="EMBL" id="BARS01005139">
    <property type="protein sequence ID" value="GAF68942.1"/>
    <property type="molecule type" value="Genomic_DNA"/>
</dbReference>
<keyword evidence="13" id="KW-0175">Coiled coil</keyword>
<evidence type="ECO:0000256" key="3">
    <source>
        <dbReference type="ARBA" id="ARBA00017322"/>
    </source>
</evidence>
<comment type="subcellular location">
    <subcellularLocation>
        <location evidence="2">Cytoplasm</location>
    </subcellularLocation>
</comment>
<dbReference type="InterPro" id="IPR036890">
    <property type="entry name" value="HATPase_C_sf"/>
</dbReference>
<dbReference type="PANTHER" id="PTHR24421">
    <property type="entry name" value="NITRATE/NITRITE SENSOR PROTEIN NARX-RELATED"/>
    <property type="match status" value="1"/>
</dbReference>
<dbReference type="Pfam" id="PF02518">
    <property type="entry name" value="HATPase_c"/>
    <property type="match status" value="1"/>
</dbReference>
<evidence type="ECO:0000256" key="12">
    <source>
        <dbReference type="ARBA" id="ARBA00030800"/>
    </source>
</evidence>
<dbReference type="GO" id="GO:0046872">
    <property type="term" value="F:metal ion binding"/>
    <property type="evidence" value="ECO:0007669"/>
    <property type="project" value="UniProtKB-KW"/>
</dbReference>
<evidence type="ECO:0000256" key="2">
    <source>
        <dbReference type="ARBA" id="ARBA00004496"/>
    </source>
</evidence>
<evidence type="ECO:0000259" key="14">
    <source>
        <dbReference type="PROSITE" id="PS50109"/>
    </source>
</evidence>
<feature type="domain" description="PAC" evidence="15">
    <location>
        <begin position="92"/>
        <end position="142"/>
    </location>
</feature>
<keyword evidence="6" id="KW-0808">Transferase</keyword>
<dbReference type="Pfam" id="PF07730">
    <property type="entry name" value="HisKA_3"/>
    <property type="match status" value="1"/>
</dbReference>
<keyword evidence="7" id="KW-0479">Metal-binding</keyword>
<dbReference type="CDD" id="cd16917">
    <property type="entry name" value="HATPase_UhpB-NarQ-NarX-like"/>
    <property type="match status" value="1"/>
</dbReference>
<dbReference type="InterPro" id="IPR003594">
    <property type="entry name" value="HATPase_dom"/>
</dbReference>
<dbReference type="InterPro" id="IPR050482">
    <property type="entry name" value="Sensor_HK_TwoCompSys"/>
</dbReference>
<keyword evidence="8" id="KW-0418">Kinase</keyword>
<dbReference type="SUPFAM" id="SSF55874">
    <property type="entry name" value="ATPase domain of HSP90 chaperone/DNA topoisomerase II/histidine kinase"/>
    <property type="match status" value="1"/>
</dbReference>
<dbReference type="Gene3D" id="3.30.450.20">
    <property type="entry name" value="PAS domain"/>
    <property type="match status" value="1"/>
</dbReference>
<dbReference type="GO" id="GO:0016020">
    <property type="term" value="C:membrane"/>
    <property type="evidence" value="ECO:0007669"/>
    <property type="project" value="InterPro"/>
</dbReference>
<dbReference type="AlphaFoldDB" id="X0RYV5"/>
<comment type="caution">
    <text evidence="16">The sequence shown here is derived from an EMBL/GenBank/DDBJ whole genome shotgun (WGS) entry which is preliminary data.</text>
</comment>
<organism evidence="16">
    <name type="scientific">marine sediment metagenome</name>
    <dbReference type="NCBI Taxonomy" id="412755"/>
    <lineage>
        <taxon>unclassified sequences</taxon>
        <taxon>metagenomes</taxon>
        <taxon>ecological metagenomes</taxon>
    </lineage>
</organism>
<dbReference type="GO" id="GO:0000155">
    <property type="term" value="F:phosphorelay sensor kinase activity"/>
    <property type="evidence" value="ECO:0007669"/>
    <property type="project" value="InterPro"/>
</dbReference>
<dbReference type="PROSITE" id="PS50113">
    <property type="entry name" value="PAC"/>
    <property type="match status" value="1"/>
</dbReference>